<dbReference type="Proteomes" id="UP001432322">
    <property type="component" value="Unassembled WGS sequence"/>
</dbReference>
<dbReference type="PANTHER" id="PTHR45907:SF16">
    <property type="entry name" value="SERPENTINE RECEPTOR, CLASS J"/>
    <property type="match status" value="1"/>
</dbReference>
<feature type="non-terminal residue" evidence="1">
    <location>
        <position position="1"/>
    </location>
</feature>
<dbReference type="PANTHER" id="PTHR45907">
    <property type="entry name" value="SERPENTINE RECEPTOR, CLASS J"/>
    <property type="match status" value="1"/>
</dbReference>
<evidence type="ECO:0008006" key="3">
    <source>
        <dbReference type="Google" id="ProtNLM"/>
    </source>
</evidence>
<reference evidence="1" key="1">
    <citation type="submission" date="2023-10" db="EMBL/GenBank/DDBJ databases">
        <title>Genome assembly of Pristionchus species.</title>
        <authorList>
            <person name="Yoshida K."/>
            <person name="Sommer R.J."/>
        </authorList>
    </citation>
    <scope>NUCLEOTIDE SEQUENCE</scope>
    <source>
        <strain evidence="1">RS5133</strain>
    </source>
</reference>
<evidence type="ECO:0000313" key="2">
    <source>
        <dbReference type="Proteomes" id="UP001432322"/>
    </source>
</evidence>
<proteinExistence type="predicted"/>
<dbReference type="Pfam" id="PF10326">
    <property type="entry name" value="7TM_GPCR_Str"/>
    <property type="match status" value="1"/>
</dbReference>
<dbReference type="EMBL" id="BTSY01000004">
    <property type="protein sequence ID" value="GMT22696.1"/>
    <property type="molecule type" value="Genomic_DNA"/>
</dbReference>
<dbReference type="InterPro" id="IPR019423">
    <property type="entry name" value="7TM_GPCR_serpentine_rcpt_Srj"/>
</dbReference>
<dbReference type="InterPro" id="IPR019428">
    <property type="entry name" value="7TM_GPCR_serpentine_rcpt_Str"/>
</dbReference>
<dbReference type="AlphaFoldDB" id="A0AAV5VSR0"/>
<accession>A0AAV5VSR0</accession>
<evidence type="ECO:0000313" key="1">
    <source>
        <dbReference type="EMBL" id="GMT22696.1"/>
    </source>
</evidence>
<organism evidence="1 2">
    <name type="scientific">Pristionchus fissidentatus</name>
    <dbReference type="NCBI Taxonomy" id="1538716"/>
    <lineage>
        <taxon>Eukaryota</taxon>
        <taxon>Metazoa</taxon>
        <taxon>Ecdysozoa</taxon>
        <taxon>Nematoda</taxon>
        <taxon>Chromadorea</taxon>
        <taxon>Rhabditida</taxon>
        <taxon>Rhabditina</taxon>
        <taxon>Diplogasteromorpha</taxon>
        <taxon>Diplogasteroidea</taxon>
        <taxon>Neodiplogasteridae</taxon>
        <taxon>Pristionchus</taxon>
    </lineage>
</organism>
<gene>
    <name evidence="1" type="ORF">PFISCL1PPCAC_13993</name>
</gene>
<keyword evidence="2" id="KW-1185">Reference proteome</keyword>
<name>A0AAV5VSR0_9BILA</name>
<comment type="caution">
    <text evidence="1">The sequence shown here is derived from an EMBL/GenBank/DDBJ whole genome shotgun (WGS) entry which is preliminary data.</text>
</comment>
<sequence>CGILFNAFLLYLIVRFSRPSLGTYKYLLFVFASYDIFISILTAFYCASYTVPFLLTIINFLYRFWAVRWLVAVRHCTILNLYFSPIRIRLFTNPFFVVLLILAMTGQEEEIAKDEAREEYRRRYHQTIIEGYVISDHW</sequence>
<feature type="non-terminal residue" evidence="1">
    <location>
        <position position="138"/>
    </location>
</feature>
<protein>
    <recommendedName>
        <fullName evidence="3">G protein-coupled receptor</fullName>
    </recommendedName>
</protein>